<keyword evidence="3" id="KW-1185">Reference proteome</keyword>
<reference evidence="2 3" key="1">
    <citation type="journal article" date="2018" name="Front. Plant Sci.">
        <title>Red Clover (Trifolium pratense) and Zigzag Clover (T. medium) - A Picture of Genomic Similarities and Differences.</title>
        <authorList>
            <person name="Dluhosova J."/>
            <person name="Istvanek J."/>
            <person name="Nedelnik J."/>
            <person name="Repkova J."/>
        </authorList>
    </citation>
    <scope>NUCLEOTIDE SEQUENCE [LARGE SCALE GENOMIC DNA]</scope>
    <source>
        <strain evidence="3">cv. 10/8</strain>
        <tissue evidence="2">Leaf</tissue>
    </source>
</reference>
<feature type="non-terminal residue" evidence="2">
    <location>
        <position position="1"/>
    </location>
</feature>
<evidence type="ECO:0000313" key="3">
    <source>
        <dbReference type="Proteomes" id="UP000265520"/>
    </source>
</evidence>
<sequence>GRPSKRVGRSASSKLSVPRFVQMAEAVREGGARQRQKRRGAAKVSVRSNSEIRSDEDQAVSVLSGESISLVPESHDGLNLEVILQGNGASPRSGIDLLLNDDNDNHVDG</sequence>
<name>A0A392S7S9_9FABA</name>
<evidence type="ECO:0000256" key="1">
    <source>
        <dbReference type="SAM" id="MobiDB-lite"/>
    </source>
</evidence>
<comment type="caution">
    <text evidence="2">The sequence shown here is derived from an EMBL/GenBank/DDBJ whole genome shotgun (WGS) entry which is preliminary data.</text>
</comment>
<feature type="region of interest" description="Disordered" evidence="1">
    <location>
        <begin position="26"/>
        <end position="59"/>
    </location>
</feature>
<protein>
    <submittedName>
        <fullName evidence="2">Uncharacterized protein</fullName>
    </submittedName>
</protein>
<accession>A0A392S7S9</accession>
<proteinExistence type="predicted"/>
<feature type="non-terminal residue" evidence="2">
    <location>
        <position position="109"/>
    </location>
</feature>
<dbReference type="EMBL" id="LXQA010338081">
    <property type="protein sequence ID" value="MCI44983.1"/>
    <property type="molecule type" value="Genomic_DNA"/>
</dbReference>
<evidence type="ECO:0000313" key="2">
    <source>
        <dbReference type="EMBL" id="MCI44983.1"/>
    </source>
</evidence>
<dbReference type="Proteomes" id="UP000265520">
    <property type="component" value="Unassembled WGS sequence"/>
</dbReference>
<organism evidence="2 3">
    <name type="scientific">Trifolium medium</name>
    <dbReference type="NCBI Taxonomy" id="97028"/>
    <lineage>
        <taxon>Eukaryota</taxon>
        <taxon>Viridiplantae</taxon>
        <taxon>Streptophyta</taxon>
        <taxon>Embryophyta</taxon>
        <taxon>Tracheophyta</taxon>
        <taxon>Spermatophyta</taxon>
        <taxon>Magnoliopsida</taxon>
        <taxon>eudicotyledons</taxon>
        <taxon>Gunneridae</taxon>
        <taxon>Pentapetalae</taxon>
        <taxon>rosids</taxon>
        <taxon>fabids</taxon>
        <taxon>Fabales</taxon>
        <taxon>Fabaceae</taxon>
        <taxon>Papilionoideae</taxon>
        <taxon>50 kb inversion clade</taxon>
        <taxon>NPAAA clade</taxon>
        <taxon>Hologalegina</taxon>
        <taxon>IRL clade</taxon>
        <taxon>Trifolieae</taxon>
        <taxon>Trifolium</taxon>
    </lineage>
</organism>
<dbReference type="AlphaFoldDB" id="A0A392S7S9"/>